<dbReference type="InterPro" id="IPR018325">
    <property type="entry name" value="Rad4/PNGase_transGLS-fold"/>
</dbReference>
<evidence type="ECO:0000256" key="5">
    <source>
        <dbReference type="ARBA" id="ARBA00023242"/>
    </source>
</evidence>
<feature type="domain" description="Rad4 beta-hairpin" evidence="9">
    <location>
        <begin position="641"/>
        <end position="715"/>
    </location>
</feature>
<name>A0A0J7AVE7_COCIT</name>
<dbReference type="Pfam" id="PF10403">
    <property type="entry name" value="BHD_1"/>
    <property type="match status" value="1"/>
</dbReference>
<comment type="similarity">
    <text evidence="2">Belongs to the XPC family.</text>
</comment>
<dbReference type="GO" id="GO:0003697">
    <property type="term" value="F:single-stranded DNA binding"/>
    <property type="evidence" value="ECO:0007669"/>
    <property type="project" value="TreeGrafter"/>
</dbReference>
<evidence type="ECO:0000313" key="10">
    <source>
        <dbReference type="EMBL" id="KMP01317.1"/>
    </source>
</evidence>
<feature type="domain" description="Rad4 beta-hairpin" evidence="8">
    <location>
        <begin position="571"/>
        <end position="634"/>
    </location>
</feature>
<dbReference type="InterPro" id="IPR018327">
    <property type="entry name" value="BHD_2"/>
</dbReference>
<dbReference type="Gene3D" id="3.30.60.290">
    <property type="entry name" value="Rad4, beta-hairpin domain BHD2"/>
    <property type="match status" value="1"/>
</dbReference>
<feature type="compositionally biased region" description="Basic and acidic residues" evidence="6">
    <location>
        <begin position="139"/>
        <end position="149"/>
    </location>
</feature>
<gene>
    <name evidence="10" type="ORF">CIRG_01457</name>
</gene>
<dbReference type="Gene3D" id="3.90.260.10">
    <property type="entry name" value="Transglutaminase-like"/>
    <property type="match status" value="1"/>
</dbReference>
<dbReference type="GO" id="GO:0006298">
    <property type="term" value="P:mismatch repair"/>
    <property type="evidence" value="ECO:0007669"/>
    <property type="project" value="TreeGrafter"/>
</dbReference>
<dbReference type="Gene3D" id="3.30.70.2460">
    <property type="entry name" value="Rad4, beta-hairpin domain BHD3"/>
    <property type="match status" value="1"/>
</dbReference>
<dbReference type="SMART" id="SM01030">
    <property type="entry name" value="BHD_1"/>
    <property type="match status" value="1"/>
</dbReference>
<dbReference type="Pfam" id="PF10405">
    <property type="entry name" value="BHD_3"/>
    <property type="match status" value="1"/>
</dbReference>
<evidence type="ECO:0000256" key="1">
    <source>
        <dbReference type="ARBA" id="ARBA00004123"/>
    </source>
</evidence>
<protein>
    <submittedName>
        <fullName evidence="10">DNA repair protein rhp42</fullName>
    </submittedName>
</protein>
<reference evidence="11" key="1">
    <citation type="journal article" date="2010" name="Genome Res.">
        <title>Population genomic sequencing of Coccidioides fungi reveals recent hybridization and transposon control.</title>
        <authorList>
            <person name="Neafsey D.E."/>
            <person name="Barker B.M."/>
            <person name="Sharpton T.J."/>
            <person name="Stajich J.E."/>
            <person name="Park D.J."/>
            <person name="Whiston E."/>
            <person name="Hung C.-Y."/>
            <person name="McMahan C."/>
            <person name="White J."/>
            <person name="Sykes S."/>
            <person name="Heiman D."/>
            <person name="Young S."/>
            <person name="Zeng Q."/>
            <person name="Abouelleil A."/>
            <person name="Aftuck L."/>
            <person name="Bessette D."/>
            <person name="Brown A."/>
            <person name="FitzGerald M."/>
            <person name="Lui A."/>
            <person name="Macdonald J.P."/>
            <person name="Priest M."/>
            <person name="Orbach M.J."/>
            <person name="Galgiani J.N."/>
            <person name="Kirkland T.N."/>
            <person name="Cole G.T."/>
            <person name="Birren B.W."/>
            <person name="Henn M.R."/>
            <person name="Taylor J.W."/>
            <person name="Rounsley S.D."/>
        </authorList>
    </citation>
    <scope>NUCLEOTIDE SEQUENCE [LARGE SCALE GENOMIC DNA]</scope>
    <source>
        <strain evidence="11">RMSCC 2394</strain>
    </source>
</reference>
<sequence>MRKRTVPPSGGRRVRQPSRTAESEAPEDDSIAEVYRDMLAEAHSTPWRHDARATKRRRVGERTAISHDSLSQPQETPQDAEKTVNKIPQTVYDIDASDESEVDEWEDVELPTTIPVQEPVLPTSESREDDAGLQITLTKPEDDGKEKASSRRKPVSGAEKKWRLDIHKVHLLCLLSHVQLRNSWCNDDEAQRKLKGMLSKNTVRCLNPKADMPQFSRSTTFADGLKQASEIFRRRFKVTAPGMRRPFWLDNLDISFDSIASFNTEEVLTSKDAFRKQAISMEGSRDLGAQLFCAMLRAVNVNARLVCSLQPLPFSGVAKGGLPVKSMKEYIVLSDDNMRASSEGSSKGTLKAQETPPHRMRRLGQPRFSPGPSKSPRAKSIPETSSPGIPESSYPIFWVEAFNEAMQKWVAVDPMVTNTIGKPSRFEPPASDRHNTMSYVIAFEEDGSARDVTKRYTKSFNSKTRKSRVEYTKGGERWWHSVMDFYEKPFPEDRDQLEIGELTAKAAAEGMPRNVQDFKNHPIYALERDLRRNEVIYPRREIGKVGLSRSSTNSRNQALEAVYRRSDVHVVKSAEGWYRQGRCIRTGEQPLKRVPIPKIKLKADADGDVENSGPENSSDTPMYAIFQTEIYKPPPVVDDRVPKNAYGNIDVYVPSMVPEGAFHLKHYDGARAAKILGIDYADAVIGFQFRARHGTAVTHGIVASAEHREALLAVISGLEDERGQAEQDRRTMAALSMWRQLLIKLRIAERVQGYTFEGEEEKEDEAQELSESDYEANGGGFLPEGDDEDGEPPTARGVGHDDWLNEPPTGGLVVPEVSSVERPLESTSVASSSRYTLVVVPRESPSNERRQAAFASAPHGDTAPPLAAQQTQEQGEPTPHPASPANGSHFCPSKYTPTHDRAGSVEEMSGLPDLVHNDSDSEIDDQNSMISHDPEDEDADPEWLLSD</sequence>
<dbReference type="Proteomes" id="UP000054565">
    <property type="component" value="Unassembled WGS sequence"/>
</dbReference>
<dbReference type="InterPro" id="IPR018326">
    <property type="entry name" value="Rad4_beta-hairpin_dom1"/>
</dbReference>
<dbReference type="PANTHER" id="PTHR12135">
    <property type="entry name" value="DNA REPAIR PROTEIN XP-C / RAD4"/>
    <property type="match status" value="1"/>
</dbReference>
<organism evidence="10 11">
    <name type="scientific">Coccidioides immitis RMSCC 2394</name>
    <dbReference type="NCBI Taxonomy" id="404692"/>
    <lineage>
        <taxon>Eukaryota</taxon>
        <taxon>Fungi</taxon>
        <taxon>Dikarya</taxon>
        <taxon>Ascomycota</taxon>
        <taxon>Pezizomycotina</taxon>
        <taxon>Eurotiomycetes</taxon>
        <taxon>Eurotiomycetidae</taxon>
        <taxon>Onygenales</taxon>
        <taxon>Onygenaceae</taxon>
        <taxon>Coccidioides</taxon>
    </lineage>
</organism>
<feature type="compositionally biased region" description="Polar residues" evidence="6">
    <location>
        <begin position="66"/>
        <end position="77"/>
    </location>
</feature>
<evidence type="ECO:0000256" key="4">
    <source>
        <dbReference type="ARBA" id="ARBA00023204"/>
    </source>
</evidence>
<dbReference type="GO" id="GO:0071942">
    <property type="term" value="C:XPC complex"/>
    <property type="evidence" value="ECO:0007669"/>
    <property type="project" value="TreeGrafter"/>
</dbReference>
<dbReference type="GO" id="GO:0006289">
    <property type="term" value="P:nucleotide-excision repair"/>
    <property type="evidence" value="ECO:0007669"/>
    <property type="project" value="InterPro"/>
</dbReference>
<dbReference type="GO" id="GO:0000111">
    <property type="term" value="C:nucleotide-excision repair factor 2 complex"/>
    <property type="evidence" value="ECO:0007669"/>
    <property type="project" value="TreeGrafter"/>
</dbReference>
<evidence type="ECO:0000259" key="9">
    <source>
        <dbReference type="SMART" id="SM01032"/>
    </source>
</evidence>
<dbReference type="GO" id="GO:0003684">
    <property type="term" value="F:damaged DNA binding"/>
    <property type="evidence" value="ECO:0007669"/>
    <property type="project" value="InterPro"/>
</dbReference>
<evidence type="ECO:0000259" key="8">
    <source>
        <dbReference type="SMART" id="SM01031"/>
    </source>
</evidence>
<feature type="region of interest" description="Disordered" evidence="6">
    <location>
        <begin position="338"/>
        <end position="389"/>
    </location>
</feature>
<evidence type="ECO:0000259" key="7">
    <source>
        <dbReference type="SMART" id="SM01030"/>
    </source>
</evidence>
<evidence type="ECO:0000256" key="2">
    <source>
        <dbReference type="ARBA" id="ARBA00009525"/>
    </source>
</evidence>
<evidence type="ECO:0000256" key="3">
    <source>
        <dbReference type="ARBA" id="ARBA00022763"/>
    </source>
</evidence>
<dbReference type="OrthoDB" id="300780at2759"/>
<dbReference type="InterPro" id="IPR018328">
    <property type="entry name" value="Rad4_beta-hairpin_dom3"/>
</dbReference>
<dbReference type="STRING" id="404692.A0A0J7AVE7"/>
<feature type="region of interest" description="Disordered" evidence="6">
    <location>
        <begin position="137"/>
        <end position="157"/>
    </location>
</feature>
<dbReference type="SMART" id="SM01032">
    <property type="entry name" value="BHD_3"/>
    <property type="match status" value="1"/>
</dbReference>
<feature type="domain" description="Rad4 beta-hairpin" evidence="7">
    <location>
        <begin position="507"/>
        <end position="569"/>
    </location>
</feature>
<accession>A0A0J7AVE7</accession>
<feature type="region of interest" description="Disordered" evidence="6">
    <location>
        <begin position="1"/>
        <end position="87"/>
    </location>
</feature>
<feature type="compositionally biased region" description="Polar residues" evidence="6">
    <location>
        <begin position="339"/>
        <end position="348"/>
    </location>
</feature>
<dbReference type="EMBL" id="DS028093">
    <property type="protein sequence ID" value="KMP01317.1"/>
    <property type="molecule type" value="Genomic_DNA"/>
</dbReference>
<keyword evidence="4" id="KW-0234">DNA repair</keyword>
<dbReference type="SMART" id="SM01031">
    <property type="entry name" value="BHD_2"/>
    <property type="match status" value="1"/>
</dbReference>
<keyword evidence="3" id="KW-0227">DNA damage</keyword>
<dbReference type="InterPro" id="IPR036985">
    <property type="entry name" value="Transglutaminase-like_sf"/>
</dbReference>
<feature type="compositionally biased region" description="Polar residues" evidence="6">
    <location>
        <begin position="825"/>
        <end position="835"/>
    </location>
</feature>
<dbReference type="GO" id="GO:0005737">
    <property type="term" value="C:cytoplasm"/>
    <property type="evidence" value="ECO:0007669"/>
    <property type="project" value="TreeGrafter"/>
</dbReference>
<dbReference type="AlphaFoldDB" id="A0A0J7AVE7"/>
<keyword evidence="5" id="KW-0539">Nucleus</keyword>
<dbReference type="Pfam" id="PF10404">
    <property type="entry name" value="BHD_2"/>
    <property type="match status" value="1"/>
</dbReference>
<dbReference type="SUPFAM" id="SSF54001">
    <property type="entry name" value="Cysteine proteinases"/>
    <property type="match status" value="1"/>
</dbReference>
<dbReference type="Pfam" id="PF03835">
    <property type="entry name" value="Rad4"/>
    <property type="match status" value="1"/>
</dbReference>
<dbReference type="PANTHER" id="PTHR12135:SF0">
    <property type="entry name" value="DNA REPAIR PROTEIN COMPLEMENTING XP-C CELLS"/>
    <property type="match status" value="1"/>
</dbReference>
<dbReference type="InterPro" id="IPR004583">
    <property type="entry name" value="DNA_repair_Rad4"/>
</dbReference>
<proteinExistence type="inferred from homology"/>
<feature type="compositionally biased region" description="Acidic residues" evidence="6">
    <location>
        <begin position="757"/>
        <end position="774"/>
    </location>
</feature>
<evidence type="ECO:0000313" key="11">
    <source>
        <dbReference type="Proteomes" id="UP000054565"/>
    </source>
</evidence>
<dbReference type="Gene3D" id="2.20.20.110">
    <property type="entry name" value="Rad4, beta-hairpin domain BHD1"/>
    <property type="match status" value="1"/>
</dbReference>
<dbReference type="InterPro" id="IPR042488">
    <property type="entry name" value="Rad4_BHD3_sf"/>
</dbReference>
<feature type="region of interest" description="Disordered" evidence="6">
    <location>
        <begin position="756"/>
        <end position="947"/>
    </location>
</feature>
<dbReference type="InterPro" id="IPR038765">
    <property type="entry name" value="Papain-like_cys_pep_sf"/>
</dbReference>
<evidence type="ECO:0000256" key="6">
    <source>
        <dbReference type="SAM" id="MobiDB-lite"/>
    </source>
</evidence>
<comment type="subcellular location">
    <subcellularLocation>
        <location evidence="1">Nucleus</location>
    </subcellularLocation>
</comment>